<evidence type="ECO:0000256" key="6">
    <source>
        <dbReference type="ARBA" id="ARBA00023274"/>
    </source>
</evidence>
<evidence type="ECO:0000256" key="3">
    <source>
        <dbReference type="ARBA" id="ARBA00022946"/>
    </source>
</evidence>
<dbReference type="GO" id="GO:0006412">
    <property type="term" value="P:translation"/>
    <property type="evidence" value="ECO:0007669"/>
    <property type="project" value="TreeGrafter"/>
</dbReference>
<protein>
    <recommendedName>
        <fullName evidence="7">Large ribosomal subunit protein mL51</fullName>
    </recommendedName>
    <alternativeName>
        <fullName evidence="8">39S ribosomal protein L51, mitochondrial</fullName>
    </alternativeName>
</protein>
<evidence type="ECO:0000256" key="7">
    <source>
        <dbReference type="ARBA" id="ARBA00035182"/>
    </source>
</evidence>
<dbReference type="PANTHER" id="PTHR13409">
    <property type="entry name" value="MITOCHONDRIAL 39S RIBOSOMAL PROTEIN L51"/>
    <property type="match status" value="1"/>
</dbReference>
<evidence type="ECO:0000313" key="9">
    <source>
        <dbReference type="EMBL" id="ALT32100.1"/>
    </source>
</evidence>
<keyword evidence="3" id="KW-0809">Transit peptide</keyword>
<name>A0A0U3C3T3_HYPDU</name>
<organism evidence="9">
    <name type="scientific">Hypsibius dujardini</name>
    <name type="common">Water bear</name>
    <name type="synonym">Macrobiotus dujardini</name>
    <dbReference type="NCBI Taxonomy" id="232323"/>
    <lineage>
        <taxon>Eukaryota</taxon>
        <taxon>Metazoa</taxon>
        <taxon>Ecdysozoa</taxon>
        <taxon>Tardigrada</taxon>
        <taxon>Eutardigrada</taxon>
        <taxon>Parachela</taxon>
        <taxon>Hypsibioidea</taxon>
        <taxon>Hypsibiidae</taxon>
        <taxon>Hypsibius</taxon>
    </lineage>
</organism>
<keyword evidence="4 9" id="KW-0689">Ribosomal protein</keyword>
<comment type="similarity">
    <text evidence="2">Belongs to the mitochondrion-specific ribosomal protein mL51 family.</text>
</comment>
<dbReference type="GO" id="GO:0005762">
    <property type="term" value="C:mitochondrial large ribosomal subunit"/>
    <property type="evidence" value="ECO:0007669"/>
    <property type="project" value="TreeGrafter"/>
</dbReference>
<keyword evidence="6" id="KW-0687">Ribonucleoprotein</keyword>
<evidence type="ECO:0000256" key="1">
    <source>
        <dbReference type="ARBA" id="ARBA00004173"/>
    </source>
</evidence>
<evidence type="ECO:0000256" key="2">
    <source>
        <dbReference type="ARBA" id="ARBA00010972"/>
    </source>
</evidence>
<comment type="subcellular location">
    <subcellularLocation>
        <location evidence="1">Mitochondrion</location>
    </subcellularLocation>
</comment>
<sequence length="169" mass="20303">MAFAGWQCASILARPLIELRQPSPMVQAVRWWRERPVYTRRMGFEINHHIAGPLPRLDAVTPETKPIPQKPYRPTNNWSAKKATFGQNDYIDILGDGTLHPRDMLHEGPHWLRGFKGNEFRRLLRRRNATFHYAPYIHPTKWNTVMKRLKYLYEYHNFKQNHKDWRNME</sequence>
<evidence type="ECO:0000256" key="5">
    <source>
        <dbReference type="ARBA" id="ARBA00023128"/>
    </source>
</evidence>
<reference evidence="9" key="1">
    <citation type="journal article" date="2016" name="Curr. Biol.">
        <title>The Compact Body Plan of Tardigrades Evolved by the Loss of a Large Body Region.</title>
        <authorList>
            <person name="Smith F.W."/>
            <person name="Boothby T.C."/>
            <person name="Giovannini I."/>
            <person name="Rebecchi L."/>
            <person name="Jockusch E.L."/>
            <person name="Goldstein B."/>
        </authorList>
    </citation>
    <scope>NUCLEOTIDE SEQUENCE</scope>
</reference>
<evidence type="ECO:0000256" key="4">
    <source>
        <dbReference type="ARBA" id="ARBA00022980"/>
    </source>
</evidence>
<keyword evidence="5" id="KW-0496">Mitochondrion</keyword>
<dbReference type="AlphaFoldDB" id="A0A0U3C3T3"/>
<proteinExistence type="inferred from homology"/>
<dbReference type="EMBL" id="KT991414">
    <property type="protein sequence ID" value="ALT32100.1"/>
    <property type="molecule type" value="Genomic_DNA"/>
</dbReference>
<dbReference type="InterPro" id="IPR019373">
    <property type="entry name" value="Ribosomal_mL51"/>
</dbReference>
<dbReference type="PANTHER" id="PTHR13409:SF0">
    <property type="entry name" value="LARGE RIBOSOMAL SUBUNIT PROTEIN ML51"/>
    <property type="match status" value="1"/>
</dbReference>
<dbReference type="OMA" id="WQCASIL"/>
<accession>A0A0U3C3T3</accession>
<dbReference type="GO" id="GO:0003735">
    <property type="term" value="F:structural constituent of ribosome"/>
    <property type="evidence" value="ECO:0007669"/>
    <property type="project" value="InterPro"/>
</dbReference>
<dbReference type="Pfam" id="PF10244">
    <property type="entry name" value="MRP-L51"/>
    <property type="match status" value="1"/>
</dbReference>
<evidence type="ECO:0000256" key="8">
    <source>
        <dbReference type="ARBA" id="ARBA00035419"/>
    </source>
</evidence>